<reference evidence="2" key="3">
    <citation type="submission" date="2025-09" db="UniProtKB">
        <authorList>
            <consortium name="Ensembl"/>
        </authorList>
    </citation>
    <scope>IDENTIFICATION</scope>
</reference>
<organism evidence="2 3">
    <name type="scientific">Ciona savignyi</name>
    <name type="common">Pacific transparent sea squirt</name>
    <dbReference type="NCBI Taxonomy" id="51511"/>
    <lineage>
        <taxon>Eukaryota</taxon>
        <taxon>Metazoa</taxon>
        <taxon>Chordata</taxon>
        <taxon>Tunicata</taxon>
        <taxon>Ascidiacea</taxon>
        <taxon>Phlebobranchia</taxon>
        <taxon>Cionidae</taxon>
        <taxon>Ciona</taxon>
    </lineage>
</organism>
<feature type="compositionally biased region" description="Basic and acidic residues" evidence="1">
    <location>
        <begin position="92"/>
        <end position="101"/>
    </location>
</feature>
<evidence type="ECO:0000313" key="2">
    <source>
        <dbReference type="Ensembl" id="ENSCSAVP00000016083.1"/>
    </source>
</evidence>
<feature type="region of interest" description="Disordered" evidence="1">
    <location>
        <begin position="62"/>
        <end position="112"/>
    </location>
</feature>
<evidence type="ECO:0000256" key="1">
    <source>
        <dbReference type="SAM" id="MobiDB-lite"/>
    </source>
</evidence>
<feature type="compositionally biased region" description="Polar residues" evidence="1">
    <location>
        <begin position="178"/>
        <end position="192"/>
    </location>
</feature>
<feature type="region of interest" description="Disordered" evidence="1">
    <location>
        <begin position="124"/>
        <end position="213"/>
    </location>
</feature>
<proteinExistence type="predicted"/>
<protein>
    <submittedName>
        <fullName evidence="2">Uncharacterized protein</fullName>
    </submittedName>
</protein>
<name>H2ZER7_CIOSA</name>
<dbReference type="GeneTree" id="ENSGT00940000168887"/>
<dbReference type="AlphaFoldDB" id="H2ZER7"/>
<reference evidence="3" key="1">
    <citation type="submission" date="2003-08" db="EMBL/GenBank/DDBJ databases">
        <authorList>
            <person name="Birren B."/>
            <person name="Nusbaum C."/>
            <person name="Abebe A."/>
            <person name="Abouelleil A."/>
            <person name="Adekoya E."/>
            <person name="Ait-zahra M."/>
            <person name="Allen N."/>
            <person name="Allen T."/>
            <person name="An P."/>
            <person name="Anderson M."/>
            <person name="Anderson S."/>
            <person name="Arachchi H."/>
            <person name="Armbruster J."/>
            <person name="Bachantsang P."/>
            <person name="Baldwin J."/>
            <person name="Barry A."/>
            <person name="Bayul T."/>
            <person name="Blitshsteyn B."/>
            <person name="Bloom T."/>
            <person name="Blye J."/>
            <person name="Boguslavskiy L."/>
            <person name="Borowsky M."/>
            <person name="Boukhgalter B."/>
            <person name="Brunache A."/>
            <person name="Butler J."/>
            <person name="Calixte N."/>
            <person name="Calvo S."/>
            <person name="Camarata J."/>
            <person name="Campo K."/>
            <person name="Chang J."/>
            <person name="Cheshatsang Y."/>
            <person name="Citroen M."/>
            <person name="Collymore A."/>
            <person name="Considine T."/>
            <person name="Cook A."/>
            <person name="Cooke P."/>
            <person name="Corum B."/>
            <person name="Cuomo C."/>
            <person name="David R."/>
            <person name="Dawoe T."/>
            <person name="Degray S."/>
            <person name="Dodge S."/>
            <person name="Dooley K."/>
            <person name="Dorje P."/>
            <person name="Dorjee K."/>
            <person name="Dorris L."/>
            <person name="Duffey N."/>
            <person name="Dupes A."/>
            <person name="Elkins T."/>
            <person name="Engels R."/>
            <person name="Erickson J."/>
            <person name="Farina A."/>
            <person name="Faro S."/>
            <person name="Ferreira P."/>
            <person name="Fischer H."/>
            <person name="Fitzgerald M."/>
            <person name="Foley K."/>
            <person name="Gage D."/>
            <person name="Galagan J."/>
            <person name="Gearin G."/>
            <person name="Gnerre S."/>
            <person name="Gnirke A."/>
            <person name="Goyette A."/>
            <person name="Graham J."/>
            <person name="Grandbois E."/>
            <person name="Gyaltsen K."/>
            <person name="Hafez N."/>
            <person name="Hagopian D."/>
            <person name="Hagos B."/>
            <person name="Hall J."/>
            <person name="Hatcher B."/>
            <person name="Heller A."/>
            <person name="Higgins H."/>
            <person name="Honan T."/>
            <person name="Horn A."/>
            <person name="Houde N."/>
            <person name="Hughes L."/>
            <person name="Hulme W."/>
            <person name="Husby E."/>
            <person name="Iliev I."/>
            <person name="Jaffe D."/>
            <person name="Jones C."/>
            <person name="Kamal M."/>
            <person name="Kamat A."/>
            <person name="Kamvysselis M."/>
            <person name="Karlsson E."/>
            <person name="Kells C."/>
            <person name="Kieu A."/>
            <person name="Kisner P."/>
            <person name="Kodira C."/>
            <person name="Kulbokas E."/>
            <person name="Labutti K."/>
            <person name="Lama D."/>
            <person name="Landers T."/>
            <person name="Leger J."/>
            <person name="Levine S."/>
            <person name="Lewis D."/>
            <person name="Lewis T."/>
            <person name="Lindblad-toh K."/>
            <person name="Liu X."/>
            <person name="Lokyitsang T."/>
            <person name="Lokyitsang Y."/>
            <person name="Lucien O."/>
            <person name="Lui A."/>
            <person name="Ma L.J."/>
            <person name="Mabbitt R."/>
            <person name="Macdonald J."/>
            <person name="Maclean C."/>
            <person name="Major J."/>
            <person name="Manning J."/>
            <person name="Marabella R."/>
            <person name="Maru K."/>
            <person name="Matthews C."/>
            <person name="Mauceli E."/>
            <person name="Mccarthy M."/>
            <person name="Mcdonough S."/>
            <person name="Mcghee T."/>
            <person name="Meldrim J."/>
            <person name="Meneus L."/>
            <person name="Mesirov J."/>
            <person name="Mihalev A."/>
            <person name="Mihova T."/>
            <person name="Mikkelsen T."/>
            <person name="Mlenga V."/>
            <person name="Moru K."/>
            <person name="Mozes J."/>
            <person name="Mulrain L."/>
            <person name="Munson G."/>
            <person name="Naylor J."/>
            <person name="Newes C."/>
            <person name="Nguyen C."/>
            <person name="Nguyen N."/>
            <person name="Nguyen T."/>
            <person name="Nicol R."/>
            <person name="Nielsen C."/>
            <person name="Nizzari M."/>
            <person name="Norbu C."/>
            <person name="Norbu N."/>
            <person name="O'donnell P."/>
            <person name="Okoawo O."/>
            <person name="O'leary S."/>
            <person name="Omotosho B."/>
            <person name="O'neill K."/>
            <person name="Osman S."/>
            <person name="Parker S."/>
            <person name="Perrin D."/>
            <person name="Phunkhang P."/>
            <person name="Piqani B."/>
            <person name="Purcell S."/>
            <person name="Rachupka T."/>
            <person name="Ramasamy U."/>
            <person name="Rameau R."/>
            <person name="Ray V."/>
            <person name="Raymond C."/>
            <person name="Retta R."/>
            <person name="Richardson S."/>
            <person name="Rise C."/>
            <person name="Rodriguez J."/>
            <person name="Rogers J."/>
            <person name="Rogov P."/>
            <person name="Rutman M."/>
            <person name="Schupbach R."/>
            <person name="Seaman C."/>
            <person name="Settipalli S."/>
            <person name="Sharpe T."/>
            <person name="Sheridan J."/>
            <person name="Sherpa N."/>
            <person name="Shi J."/>
            <person name="Smirnov S."/>
            <person name="Smith C."/>
            <person name="Sougnez C."/>
            <person name="Spencer B."/>
            <person name="Stalker J."/>
            <person name="Stange-thomann N."/>
            <person name="Stavropoulos S."/>
            <person name="Stetson K."/>
            <person name="Stone C."/>
            <person name="Stone S."/>
            <person name="Stubbs M."/>
            <person name="Talamas J."/>
            <person name="Tchuinga P."/>
            <person name="Tenzing P."/>
            <person name="Tesfaye S."/>
            <person name="Theodore J."/>
            <person name="Thoulutsang Y."/>
            <person name="Topham K."/>
            <person name="Towey S."/>
            <person name="Tsamla T."/>
            <person name="Tsomo N."/>
            <person name="Vallee D."/>
            <person name="Vassiliev H."/>
            <person name="Venkataraman V."/>
            <person name="Vinson J."/>
            <person name="Vo A."/>
            <person name="Wade C."/>
            <person name="Wang S."/>
            <person name="Wangchuk T."/>
            <person name="Wangdi T."/>
            <person name="Whittaker C."/>
            <person name="Wilkinson J."/>
            <person name="Wu Y."/>
            <person name="Wyman D."/>
            <person name="Yadav S."/>
            <person name="Yang S."/>
            <person name="Yang X."/>
            <person name="Yeager S."/>
            <person name="Yee E."/>
            <person name="Young G."/>
            <person name="Zainoun J."/>
            <person name="Zembeck L."/>
            <person name="Zimmer A."/>
            <person name="Zody M."/>
            <person name="Lander E."/>
        </authorList>
    </citation>
    <scope>NUCLEOTIDE SEQUENCE [LARGE SCALE GENOMIC DNA]</scope>
</reference>
<dbReference type="HOGENOM" id="CLU_1293967_0_0_1"/>
<feature type="compositionally biased region" description="Low complexity" evidence="1">
    <location>
        <begin position="75"/>
        <end position="91"/>
    </location>
</feature>
<keyword evidence="3" id="KW-1185">Reference proteome</keyword>
<accession>H2ZER7</accession>
<dbReference type="Ensembl" id="ENSCSAVT00000016263.1">
    <property type="protein sequence ID" value="ENSCSAVP00000016083.1"/>
    <property type="gene ID" value="ENSCSAVG00000009468.1"/>
</dbReference>
<feature type="compositionally biased region" description="Polar residues" evidence="1">
    <location>
        <begin position="124"/>
        <end position="133"/>
    </location>
</feature>
<evidence type="ECO:0000313" key="3">
    <source>
        <dbReference type="Proteomes" id="UP000007875"/>
    </source>
</evidence>
<reference evidence="2" key="2">
    <citation type="submission" date="2025-08" db="UniProtKB">
        <authorList>
            <consortium name="Ensembl"/>
        </authorList>
    </citation>
    <scope>IDENTIFICATION</scope>
</reference>
<feature type="compositionally biased region" description="Basic and acidic residues" evidence="1">
    <location>
        <begin position="134"/>
        <end position="143"/>
    </location>
</feature>
<dbReference type="Proteomes" id="UP000007875">
    <property type="component" value="Unassembled WGS sequence"/>
</dbReference>
<sequence>METPSSAANFYSNPMNLATMQMALGDNPFQAQLVSQAAMFGASPTAYGTFLPGGFGLGHSISSDPSIPMEQDNQGVSSGRIRSVSPSSSSHSFKDDNRENHGFGFKGTGKLDNQSEAVLSGNSIENQFHSPRTSKTESSESHQFESSPVRSRDDDAEGSGGSMLSDASTGEDADKPMNLQNLTNGDSPSLQQRPGMLSARGSFTMLHDQSAAE</sequence>